<dbReference type="GO" id="GO:0004829">
    <property type="term" value="F:threonine-tRNA ligase activity"/>
    <property type="evidence" value="ECO:0007669"/>
    <property type="project" value="UniProtKB-UniRule"/>
</dbReference>
<dbReference type="PROSITE" id="PS50862">
    <property type="entry name" value="AA_TRNA_LIGASE_II"/>
    <property type="match status" value="1"/>
</dbReference>
<dbReference type="CDD" id="cd00860">
    <property type="entry name" value="ThrRS_anticodon"/>
    <property type="match status" value="1"/>
</dbReference>
<organism evidence="17 18">
    <name type="scientific">Candidatus Falkowbacteria bacterium CG10_big_fil_rev_8_21_14_0_10_37_18</name>
    <dbReference type="NCBI Taxonomy" id="1974562"/>
    <lineage>
        <taxon>Bacteria</taxon>
        <taxon>Candidatus Falkowiibacteriota</taxon>
    </lineage>
</organism>
<feature type="domain" description="Aminoacyl-transfer RNA synthetases class-II family profile" evidence="16">
    <location>
        <begin position="217"/>
        <end position="485"/>
    </location>
</feature>
<feature type="binding site" evidence="14">
    <location>
        <position position="462"/>
    </location>
    <ligand>
        <name>Zn(2+)</name>
        <dbReference type="ChEBI" id="CHEBI:29105"/>
        <note>catalytic</note>
    </ligand>
</feature>
<reference evidence="18" key="1">
    <citation type="submission" date="2017-09" db="EMBL/GenBank/DDBJ databases">
        <title>Depth-based differentiation of microbial function through sediment-hosted aquifers and enrichment of novel symbionts in the deep terrestrial subsurface.</title>
        <authorList>
            <person name="Probst A.J."/>
            <person name="Ladd B."/>
            <person name="Jarett J.K."/>
            <person name="Geller-Mcgrath D.E."/>
            <person name="Sieber C.M.K."/>
            <person name="Emerson J.B."/>
            <person name="Anantharaman K."/>
            <person name="Thomas B.C."/>
            <person name="Malmstrom R."/>
            <person name="Stieglmeier M."/>
            <person name="Klingl A."/>
            <person name="Woyke T."/>
            <person name="Ryan C.M."/>
            <person name="Banfield J.F."/>
        </authorList>
    </citation>
    <scope>NUCLEOTIDE SEQUENCE [LARGE SCALE GENOMIC DNA]</scope>
</reference>
<keyword evidence="12 14" id="KW-0030">Aminoacyl-tRNA synthetase</keyword>
<dbReference type="Gene3D" id="3.40.50.800">
    <property type="entry name" value="Anticodon-binding domain"/>
    <property type="match status" value="1"/>
</dbReference>
<dbReference type="GO" id="GO:0000049">
    <property type="term" value="F:tRNA binding"/>
    <property type="evidence" value="ECO:0007669"/>
    <property type="project" value="UniProtKB-KW"/>
</dbReference>
<keyword evidence="6 14" id="KW-0479">Metal-binding</keyword>
<comment type="subcellular location">
    <subcellularLocation>
        <location evidence="1 14">Cytoplasm</location>
    </subcellularLocation>
</comment>
<evidence type="ECO:0000256" key="5">
    <source>
        <dbReference type="ARBA" id="ARBA00022598"/>
    </source>
</evidence>
<dbReference type="Pfam" id="PF03129">
    <property type="entry name" value="HGTP_anticodon"/>
    <property type="match status" value="1"/>
</dbReference>
<dbReference type="Pfam" id="PF00587">
    <property type="entry name" value="tRNA-synt_2b"/>
    <property type="match status" value="1"/>
</dbReference>
<dbReference type="GO" id="GO:0046872">
    <property type="term" value="F:metal ion binding"/>
    <property type="evidence" value="ECO:0007669"/>
    <property type="project" value="UniProtKB-KW"/>
</dbReference>
<comment type="caution">
    <text evidence="14">Lacks conserved residue(s) required for the propagation of feature annotation.</text>
</comment>
<evidence type="ECO:0000256" key="14">
    <source>
        <dbReference type="HAMAP-Rule" id="MF_00184"/>
    </source>
</evidence>
<gene>
    <name evidence="14" type="primary">thrS</name>
    <name evidence="17" type="ORF">COT93_00600</name>
</gene>
<evidence type="ECO:0000256" key="11">
    <source>
        <dbReference type="ARBA" id="ARBA00022917"/>
    </source>
</evidence>
<dbReference type="InterPro" id="IPR006195">
    <property type="entry name" value="aa-tRNA-synth_II"/>
</dbReference>
<dbReference type="Pfam" id="PF07973">
    <property type="entry name" value="tRNA_SAD"/>
    <property type="match status" value="1"/>
</dbReference>
<dbReference type="GO" id="GO:0005524">
    <property type="term" value="F:ATP binding"/>
    <property type="evidence" value="ECO:0007669"/>
    <property type="project" value="UniProtKB-UniRule"/>
</dbReference>
<evidence type="ECO:0000256" key="6">
    <source>
        <dbReference type="ARBA" id="ARBA00022723"/>
    </source>
</evidence>
<comment type="subunit">
    <text evidence="14">Homodimer.</text>
</comment>
<dbReference type="InterPro" id="IPR018163">
    <property type="entry name" value="Thr/Ala-tRNA-synth_IIc_edit"/>
</dbReference>
<dbReference type="Proteomes" id="UP000229972">
    <property type="component" value="Unassembled WGS sequence"/>
</dbReference>
<accession>A0A2H0VBW4</accession>
<evidence type="ECO:0000256" key="3">
    <source>
        <dbReference type="ARBA" id="ARBA00022490"/>
    </source>
</evidence>
<dbReference type="EC" id="6.1.1.3" evidence="14"/>
<evidence type="ECO:0000256" key="12">
    <source>
        <dbReference type="ARBA" id="ARBA00023146"/>
    </source>
</evidence>
<sequence length="587" mass="67040">MSQEKNNKAEISLEYKRHSLAHLLAAAVKELWPSAQLSIGPAIDNGFYYDVDFGEIKISDTNLKEIEKKMSHLAKQNLKFERTEQDIDSALKEAKATGDVYKTELISDLKIKGEKIVSFYKVGQFTDLCRGGHVTNTNQIKPGSFKLNKLAGAYWRGDEKNKMLTRIYGLAFDTKADLDDYLKMMIEAEKRDHRKIAKEQNLTMMHEYAPGIPFFLPKGMILFQELLKFARKYSYGEGYQEVKTPQLLNAELWKTSGHWDNYQEDMFILHHADDDCDLGIKPMNCPAHMLIFKRDIHSYRDLPLRLAETTTLYRNEKSGTLHGLTRVRSLSQDDSHIFVSPDQILPEIAELLKKIKTIYQVFNLQIDEIHLSTRPEKFLGEKEVWDKAENNLKTALEKAHLDYIINEGDGAFYGPKIDVKVKDAIGRQWQLATIQLDFQLPQRFDLHYSAADGSQQTPVVIHRAILGSLERFMGVIIEHYAGAFPVWLSPTQVKIVTVAEAHTPAAQKIAQAFKDADIRVEVDENNETVGNKIRKAVAEKVPYMLVIGDKEMNASILSVRDRGSDQTREISTDNLILEIIKKIEKHS</sequence>
<protein>
    <recommendedName>
        <fullName evidence="14">Threonine--tRNA ligase</fullName>
        <ecNumber evidence="14">6.1.1.3</ecNumber>
    </recommendedName>
    <alternativeName>
        <fullName evidence="14">Threonyl-tRNA synthetase</fullName>
        <shortName evidence="14">ThrRS</shortName>
    </alternativeName>
</protein>
<proteinExistence type="inferred from homology"/>
<dbReference type="CDD" id="cd00771">
    <property type="entry name" value="ThrRS_core"/>
    <property type="match status" value="1"/>
</dbReference>
<keyword evidence="8 14" id="KW-0862">Zinc</keyword>
<dbReference type="FunFam" id="3.30.980.10:FF:000005">
    <property type="entry name" value="Threonyl-tRNA synthetase, mitochondrial"/>
    <property type="match status" value="1"/>
</dbReference>
<dbReference type="GO" id="GO:0006435">
    <property type="term" value="P:threonyl-tRNA aminoacylation"/>
    <property type="evidence" value="ECO:0007669"/>
    <property type="project" value="UniProtKB-UniRule"/>
</dbReference>
<dbReference type="Gene3D" id="3.30.980.10">
    <property type="entry name" value="Threonyl-trna Synthetase, Chain A, domain 2"/>
    <property type="match status" value="1"/>
</dbReference>
<dbReference type="InterPro" id="IPR002314">
    <property type="entry name" value="aa-tRNA-synt_IIb"/>
</dbReference>
<evidence type="ECO:0000256" key="10">
    <source>
        <dbReference type="ARBA" id="ARBA00022884"/>
    </source>
</evidence>
<comment type="cofactor">
    <cofactor evidence="14">
        <name>Zn(2+)</name>
        <dbReference type="ChEBI" id="CHEBI:29105"/>
    </cofactor>
    <text evidence="14">Binds 1 zinc ion per subunit.</text>
</comment>
<dbReference type="InterPro" id="IPR004154">
    <property type="entry name" value="Anticodon-bd"/>
</dbReference>
<evidence type="ECO:0000313" key="18">
    <source>
        <dbReference type="Proteomes" id="UP000229972"/>
    </source>
</evidence>
<evidence type="ECO:0000256" key="8">
    <source>
        <dbReference type="ARBA" id="ARBA00022833"/>
    </source>
</evidence>
<dbReference type="GO" id="GO:0005737">
    <property type="term" value="C:cytoplasm"/>
    <property type="evidence" value="ECO:0007669"/>
    <property type="project" value="UniProtKB-SubCell"/>
</dbReference>
<dbReference type="SUPFAM" id="SSF52954">
    <property type="entry name" value="Class II aaRS ABD-related"/>
    <property type="match status" value="1"/>
</dbReference>
<dbReference type="SMART" id="SM00863">
    <property type="entry name" value="tRNA_SAD"/>
    <property type="match status" value="1"/>
</dbReference>
<dbReference type="PRINTS" id="PR01047">
    <property type="entry name" value="TRNASYNTHTHR"/>
</dbReference>
<evidence type="ECO:0000313" key="17">
    <source>
        <dbReference type="EMBL" id="PIR95780.1"/>
    </source>
</evidence>
<dbReference type="FunFam" id="3.30.930.10:FF:000019">
    <property type="entry name" value="Threonine--tRNA ligase"/>
    <property type="match status" value="1"/>
</dbReference>
<dbReference type="InterPro" id="IPR012947">
    <property type="entry name" value="tRNA_SAD"/>
</dbReference>
<evidence type="ECO:0000256" key="7">
    <source>
        <dbReference type="ARBA" id="ARBA00022741"/>
    </source>
</evidence>
<keyword evidence="9 14" id="KW-0067">ATP-binding</keyword>
<keyword evidence="5 14" id="KW-0436">Ligase</keyword>
<evidence type="ECO:0000256" key="9">
    <source>
        <dbReference type="ARBA" id="ARBA00022840"/>
    </source>
</evidence>
<dbReference type="EMBL" id="PFAL01000008">
    <property type="protein sequence ID" value="PIR95780.1"/>
    <property type="molecule type" value="Genomic_DNA"/>
</dbReference>
<evidence type="ECO:0000256" key="13">
    <source>
        <dbReference type="ARBA" id="ARBA00049515"/>
    </source>
</evidence>
<comment type="catalytic activity">
    <reaction evidence="13 14">
        <text>tRNA(Thr) + L-threonine + ATP = L-threonyl-tRNA(Thr) + AMP + diphosphate + H(+)</text>
        <dbReference type="Rhea" id="RHEA:24624"/>
        <dbReference type="Rhea" id="RHEA-COMP:9670"/>
        <dbReference type="Rhea" id="RHEA-COMP:9704"/>
        <dbReference type="ChEBI" id="CHEBI:15378"/>
        <dbReference type="ChEBI" id="CHEBI:30616"/>
        <dbReference type="ChEBI" id="CHEBI:33019"/>
        <dbReference type="ChEBI" id="CHEBI:57926"/>
        <dbReference type="ChEBI" id="CHEBI:78442"/>
        <dbReference type="ChEBI" id="CHEBI:78534"/>
        <dbReference type="ChEBI" id="CHEBI:456215"/>
        <dbReference type="EC" id="6.1.1.3"/>
    </reaction>
</comment>
<feature type="binding site" evidence="14">
    <location>
        <position position="285"/>
    </location>
    <ligand>
        <name>Zn(2+)</name>
        <dbReference type="ChEBI" id="CHEBI:29105"/>
        <note>catalytic</note>
    </ligand>
</feature>
<dbReference type="InterPro" id="IPR045864">
    <property type="entry name" value="aa-tRNA-synth_II/BPL/LPL"/>
</dbReference>
<dbReference type="HAMAP" id="MF_00184">
    <property type="entry name" value="Thr_tRNA_synth"/>
    <property type="match status" value="1"/>
</dbReference>
<evidence type="ECO:0000256" key="1">
    <source>
        <dbReference type="ARBA" id="ARBA00004496"/>
    </source>
</evidence>
<keyword evidence="3 14" id="KW-0963">Cytoplasm</keyword>
<dbReference type="InterPro" id="IPR033728">
    <property type="entry name" value="ThrRS_core"/>
</dbReference>
<keyword evidence="7 14" id="KW-0547">Nucleotide-binding</keyword>
<keyword evidence="15" id="KW-0175">Coiled coil</keyword>
<keyword evidence="10 14" id="KW-0694">RNA-binding</keyword>
<dbReference type="InterPro" id="IPR036621">
    <property type="entry name" value="Anticodon-bd_dom_sf"/>
</dbReference>
<keyword evidence="11 14" id="KW-0648">Protein biosynthesis</keyword>
<evidence type="ECO:0000256" key="4">
    <source>
        <dbReference type="ARBA" id="ARBA00022555"/>
    </source>
</evidence>
<dbReference type="FunFam" id="3.40.50.800:FF:000001">
    <property type="entry name" value="Threonine--tRNA ligase"/>
    <property type="match status" value="1"/>
</dbReference>
<dbReference type="PANTHER" id="PTHR11451">
    <property type="entry name" value="THREONINE-TRNA LIGASE"/>
    <property type="match status" value="1"/>
</dbReference>
<dbReference type="InterPro" id="IPR002320">
    <property type="entry name" value="Thr-tRNA-ligase_IIa"/>
</dbReference>
<feature type="binding site" evidence="14">
    <location>
        <position position="336"/>
    </location>
    <ligand>
        <name>Zn(2+)</name>
        <dbReference type="ChEBI" id="CHEBI:29105"/>
        <note>catalytic</note>
    </ligand>
</feature>
<dbReference type="Gene3D" id="3.30.54.20">
    <property type="match status" value="1"/>
</dbReference>
<evidence type="ECO:0000256" key="2">
    <source>
        <dbReference type="ARBA" id="ARBA00008226"/>
    </source>
</evidence>
<evidence type="ECO:0000256" key="15">
    <source>
        <dbReference type="SAM" id="Coils"/>
    </source>
</evidence>
<dbReference type="SUPFAM" id="SSF55681">
    <property type="entry name" value="Class II aaRS and biotin synthetases"/>
    <property type="match status" value="1"/>
</dbReference>
<comment type="caution">
    <text evidence="17">The sequence shown here is derived from an EMBL/GenBank/DDBJ whole genome shotgun (WGS) entry which is preliminary data.</text>
</comment>
<dbReference type="InterPro" id="IPR047246">
    <property type="entry name" value="ThrRS_anticodon"/>
</dbReference>
<comment type="similarity">
    <text evidence="2 14">Belongs to the class-II aminoacyl-tRNA synthetase family.</text>
</comment>
<name>A0A2H0VBW4_9BACT</name>
<dbReference type="AlphaFoldDB" id="A0A2H0VBW4"/>
<keyword evidence="4 14" id="KW-0820">tRNA-binding</keyword>
<dbReference type="NCBIfam" id="TIGR00418">
    <property type="entry name" value="thrS"/>
    <property type="match status" value="1"/>
</dbReference>
<feature type="coiled-coil region" evidence="15">
    <location>
        <begin position="63"/>
        <end position="93"/>
    </location>
</feature>
<evidence type="ECO:0000259" key="16">
    <source>
        <dbReference type="PROSITE" id="PS50862"/>
    </source>
</evidence>
<dbReference type="SUPFAM" id="SSF55186">
    <property type="entry name" value="ThrRS/AlaRS common domain"/>
    <property type="match status" value="1"/>
</dbReference>
<dbReference type="PANTHER" id="PTHR11451:SF44">
    <property type="entry name" value="THREONINE--TRNA LIGASE, CHLOROPLASTIC_MITOCHONDRIAL 2"/>
    <property type="match status" value="1"/>
</dbReference>
<dbReference type="Gene3D" id="3.30.930.10">
    <property type="entry name" value="Bira Bifunctional Protein, Domain 2"/>
    <property type="match status" value="1"/>
</dbReference>